<organism evidence="3 4">
    <name type="scientific">Nepenthes gracilis</name>
    <name type="common">Slender pitcher plant</name>
    <dbReference type="NCBI Taxonomy" id="150966"/>
    <lineage>
        <taxon>Eukaryota</taxon>
        <taxon>Viridiplantae</taxon>
        <taxon>Streptophyta</taxon>
        <taxon>Embryophyta</taxon>
        <taxon>Tracheophyta</taxon>
        <taxon>Spermatophyta</taxon>
        <taxon>Magnoliopsida</taxon>
        <taxon>eudicotyledons</taxon>
        <taxon>Gunneridae</taxon>
        <taxon>Pentapetalae</taxon>
        <taxon>Caryophyllales</taxon>
        <taxon>Nepenthaceae</taxon>
        <taxon>Nepenthes</taxon>
    </lineage>
</organism>
<evidence type="ECO:0000259" key="2">
    <source>
        <dbReference type="Pfam" id="PF23080"/>
    </source>
</evidence>
<protein>
    <recommendedName>
        <fullName evidence="2">DUF7046 domain-containing protein</fullName>
    </recommendedName>
</protein>
<dbReference type="Proteomes" id="UP001279734">
    <property type="component" value="Unassembled WGS sequence"/>
</dbReference>
<dbReference type="EMBL" id="BSYO01000010">
    <property type="protein sequence ID" value="GMH10376.1"/>
    <property type="molecule type" value="Genomic_DNA"/>
</dbReference>
<sequence>MESGGLADKLSGLTVNDAKDNNLIQAVEAAESIIKQQVEENNRLRADIQRKDQELEILVSVTPGHPSAFSISTSNGAVHLLRAEGIVPEISSLRDAIVLTLRWFVNKAGERKKGKKEKKRILFGYF</sequence>
<evidence type="ECO:0000313" key="4">
    <source>
        <dbReference type="Proteomes" id="UP001279734"/>
    </source>
</evidence>
<dbReference type="InterPro" id="IPR055474">
    <property type="entry name" value="DUF7046"/>
</dbReference>
<evidence type="ECO:0000313" key="3">
    <source>
        <dbReference type="EMBL" id="GMH10376.1"/>
    </source>
</evidence>
<proteinExistence type="predicted"/>
<dbReference type="AlphaFoldDB" id="A0AAD3SH51"/>
<feature type="domain" description="DUF7046" evidence="2">
    <location>
        <begin position="59"/>
        <end position="116"/>
    </location>
</feature>
<comment type="caution">
    <text evidence="3">The sequence shown here is derived from an EMBL/GenBank/DDBJ whole genome shotgun (WGS) entry which is preliminary data.</text>
</comment>
<reference evidence="3" key="1">
    <citation type="submission" date="2023-05" db="EMBL/GenBank/DDBJ databases">
        <title>Nepenthes gracilis genome sequencing.</title>
        <authorList>
            <person name="Fukushima K."/>
        </authorList>
    </citation>
    <scope>NUCLEOTIDE SEQUENCE</scope>
    <source>
        <strain evidence="3">SING2019-196</strain>
    </source>
</reference>
<keyword evidence="1" id="KW-0175">Coiled coil</keyword>
<keyword evidence="4" id="KW-1185">Reference proteome</keyword>
<dbReference type="Pfam" id="PF23080">
    <property type="entry name" value="DUF7046"/>
    <property type="match status" value="1"/>
</dbReference>
<feature type="coiled-coil region" evidence="1">
    <location>
        <begin position="27"/>
        <end position="54"/>
    </location>
</feature>
<accession>A0AAD3SH51</accession>
<gene>
    <name evidence="3" type="ORF">Nepgr_012217</name>
</gene>
<evidence type="ECO:0000256" key="1">
    <source>
        <dbReference type="SAM" id="Coils"/>
    </source>
</evidence>
<name>A0AAD3SH51_NEPGR</name>